<dbReference type="InterPro" id="IPR050248">
    <property type="entry name" value="Polysacc_deacetylase_ArnD"/>
</dbReference>
<dbReference type="Proteomes" id="UP000183015">
    <property type="component" value="Unassembled WGS sequence"/>
</dbReference>
<gene>
    <name evidence="2" type="ORF">SAMN05414137_103311</name>
</gene>
<protein>
    <submittedName>
        <fullName evidence="2">Peptidoglycan/xylan/chitin deacetylase, PgdA/CDA1 family</fullName>
    </submittedName>
</protein>
<dbReference type="PANTHER" id="PTHR10587:SF137">
    <property type="entry name" value="4-DEOXY-4-FORMAMIDO-L-ARABINOSE-PHOSPHOUNDECAPRENOL DEFORMYLASE ARND-RELATED"/>
    <property type="match status" value="1"/>
</dbReference>
<feature type="domain" description="NodB homology" evidence="1">
    <location>
        <begin position="164"/>
        <end position="344"/>
    </location>
</feature>
<keyword evidence="3" id="KW-1185">Reference proteome</keyword>
<name>A0A1H7JJ42_STRJI</name>
<dbReference type="Gene3D" id="3.20.20.370">
    <property type="entry name" value="Glycoside hydrolase/deacetylase"/>
    <property type="match status" value="1"/>
</dbReference>
<evidence type="ECO:0000313" key="3">
    <source>
        <dbReference type="Proteomes" id="UP000183015"/>
    </source>
</evidence>
<dbReference type="InterPro" id="IPR002509">
    <property type="entry name" value="NODB_dom"/>
</dbReference>
<dbReference type="Pfam" id="PF01522">
    <property type="entry name" value="Polysacc_deac_1"/>
    <property type="match status" value="1"/>
</dbReference>
<proteinExistence type="predicted"/>
<dbReference type="STRING" id="235985.SAMN05414137_103311"/>
<dbReference type="InterPro" id="IPR011330">
    <property type="entry name" value="Glyco_hydro/deAcase_b/a-brl"/>
</dbReference>
<dbReference type="AlphaFoldDB" id="A0A1H7JJ42"/>
<dbReference type="PANTHER" id="PTHR10587">
    <property type="entry name" value="GLYCOSYL TRANSFERASE-RELATED"/>
    <property type="match status" value="1"/>
</dbReference>
<organism evidence="2 3">
    <name type="scientific">Streptacidiphilus jiangxiensis</name>
    <dbReference type="NCBI Taxonomy" id="235985"/>
    <lineage>
        <taxon>Bacteria</taxon>
        <taxon>Bacillati</taxon>
        <taxon>Actinomycetota</taxon>
        <taxon>Actinomycetes</taxon>
        <taxon>Kitasatosporales</taxon>
        <taxon>Streptomycetaceae</taxon>
        <taxon>Streptacidiphilus</taxon>
    </lineage>
</organism>
<evidence type="ECO:0000259" key="1">
    <source>
        <dbReference type="PROSITE" id="PS51677"/>
    </source>
</evidence>
<dbReference type="eggNOG" id="COG0726">
    <property type="taxonomic scope" value="Bacteria"/>
</dbReference>
<dbReference type="PROSITE" id="PS51677">
    <property type="entry name" value="NODB"/>
    <property type="match status" value="1"/>
</dbReference>
<dbReference type="CDD" id="cd10917">
    <property type="entry name" value="CE4_NodB_like_6s_7s"/>
    <property type="match status" value="1"/>
</dbReference>
<dbReference type="SUPFAM" id="SSF88713">
    <property type="entry name" value="Glycoside hydrolase/deacetylase"/>
    <property type="match status" value="1"/>
</dbReference>
<evidence type="ECO:0000313" key="2">
    <source>
        <dbReference type="EMBL" id="SEK74386.1"/>
    </source>
</evidence>
<dbReference type="GO" id="GO:0005975">
    <property type="term" value="P:carbohydrate metabolic process"/>
    <property type="evidence" value="ECO:0007669"/>
    <property type="project" value="InterPro"/>
</dbReference>
<dbReference type="EMBL" id="FOAZ01000003">
    <property type="protein sequence ID" value="SEK74386.1"/>
    <property type="molecule type" value="Genomic_DNA"/>
</dbReference>
<dbReference type="GO" id="GO:0016810">
    <property type="term" value="F:hydrolase activity, acting on carbon-nitrogen (but not peptide) bonds"/>
    <property type="evidence" value="ECO:0007669"/>
    <property type="project" value="InterPro"/>
</dbReference>
<reference evidence="3" key="1">
    <citation type="submission" date="2016-10" db="EMBL/GenBank/DDBJ databases">
        <authorList>
            <person name="Varghese N."/>
        </authorList>
    </citation>
    <scope>NUCLEOTIDE SEQUENCE [LARGE SCALE GENOMIC DNA]</scope>
    <source>
        <strain evidence="3">DSM 45096 / BCRC 16803 / CGMCC 4.1857 / CIP 109030 / JCM 12277 / KCTC 19219 / NBRC 100920 / 33214</strain>
    </source>
</reference>
<sequence>MSERAMGEPECWAGIAWTADGYEAVVVDRAGRPVAVPTRWGAARVAELAAWLHRIGAGRGRELAVVLDSTNGLLDGPLTAAGLDVRRADPWTLPQRPAFGSVSAAALADCARRAPASPARLTPESGSLAGREAEFETGVADGAELRAALTAAGRCVEHGRRDRRQVALTFDDGPDPVLTRQILAVLARHGARATFFCVGHHVAALPEEVRRITEAGHELGNHSWSHPFLPDLTPAQLCEQIDRTAEAIARVTGREPSRFRPPYGSQTPEVLATLAGQRTTVTLWDVDSRDWARPGAERIATTVLEAVRPGSVVLLHEGAGDRRQTVLALPAVLAGLADRGLEPVTLTELLAPDPPLTAPAPALTPVAMPVPVPGPVSR</sequence>
<dbReference type="RefSeq" id="WP_082015396.1">
    <property type="nucleotide sequence ID" value="NZ_BBPN01000034.1"/>
</dbReference>
<accession>A0A1H7JJ42</accession>